<dbReference type="Gene3D" id="3.20.80.10">
    <property type="entry name" value="Regulatory factor, effector binding domain"/>
    <property type="match status" value="1"/>
</dbReference>
<keyword evidence="1" id="KW-0238">DNA-binding</keyword>
<dbReference type="Pfam" id="PF06445">
    <property type="entry name" value="GyrI-like"/>
    <property type="match status" value="1"/>
</dbReference>
<dbReference type="InterPro" id="IPR000551">
    <property type="entry name" value="MerR-type_HTH_dom"/>
</dbReference>
<keyword evidence="4" id="KW-1185">Reference proteome</keyword>
<dbReference type="Gene3D" id="1.10.1660.10">
    <property type="match status" value="1"/>
</dbReference>
<evidence type="ECO:0000256" key="1">
    <source>
        <dbReference type="ARBA" id="ARBA00023125"/>
    </source>
</evidence>
<dbReference type="Proteomes" id="UP000010445">
    <property type="component" value="Unassembled WGS sequence"/>
</dbReference>
<reference evidence="3 4" key="1">
    <citation type="submission" date="2012-05" db="EMBL/GenBank/DDBJ databases">
        <authorList>
            <person name="Weinstock G."/>
            <person name="Sodergren E."/>
            <person name="Lobos E.A."/>
            <person name="Fulton L."/>
            <person name="Fulton R."/>
            <person name="Courtney L."/>
            <person name="Fronick C."/>
            <person name="O'Laughlin M."/>
            <person name="Godfrey J."/>
            <person name="Wilson R.M."/>
            <person name="Miner T."/>
            <person name="Farmer C."/>
            <person name="Delehaunty K."/>
            <person name="Cordes M."/>
            <person name="Minx P."/>
            <person name="Tomlinson C."/>
            <person name="Chen J."/>
            <person name="Wollam A."/>
            <person name="Pepin K.H."/>
            <person name="Bhonagiri V."/>
            <person name="Zhang X."/>
            <person name="Suruliraj S."/>
            <person name="Warren W."/>
            <person name="Mitreva M."/>
            <person name="Mardis E.R."/>
            <person name="Wilson R.K."/>
        </authorList>
    </citation>
    <scope>NUCLEOTIDE SEQUENCE [LARGE SCALE GENOMIC DNA]</scope>
    <source>
        <strain evidence="3 4">F0235</strain>
    </source>
</reference>
<dbReference type="SMART" id="SM00871">
    <property type="entry name" value="AraC_E_bind"/>
    <property type="match status" value="1"/>
</dbReference>
<dbReference type="OrthoDB" id="7849865at2"/>
<feature type="domain" description="HTH merR-type" evidence="2">
    <location>
        <begin position="8"/>
        <end position="78"/>
    </location>
</feature>
<dbReference type="InterPro" id="IPR011256">
    <property type="entry name" value="Reg_factor_effector_dom_sf"/>
</dbReference>
<dbReference type="PANTHER" id="PTHR30204:SF97">
    <property type="entry name" value="MERR FAMILY REGULATORY PROTEIN"/>
    <property type="match status" value="1"/>
</dbReference>
<gene>
    <name evidence="3" type="ORF">HMPREF9997_02788</name>
</gene>
<dbReference type="InterPro" id="IPR009061">
    <property type="entry name" value="DNA-bd_dom_put_sf"/>
</dbReference>
<dbReference type="eggNOG" id="COG4978">
    <property type="taxonomic scope" value="Bacteria"/>
</dbReference>
<dbReference type="AlphaFoldDB" id="L1M8C4"/>
<dbReference type="PANTHER" id="PTHR30204">
    <property type="entry name" value="REDOX-CYCLING DRUG-SENSING TRANSCRIPTIONAL ACTIVATOR SOXR"/>
    <property type="match status" value="1"/>
</dbReference>
<dbReference type="SUPFAM" id="SSF46955">
    <property type="entry name" value="Putative DNA-binding domain"/>
    <property type="match status" value="1"/>
</dbReference>
<evidence type="ECO:0000313" key="4">
    <source>
        <dbReference type="Proteomes" id="UP000010445"/>
    </source>
</evidence>
<dbReference type="GO" id="GO:0003677">
    <property type="term" value="F:DNA binding"/>
    <property type="evidence" value="ECO:0007669"/>
    <property type="project" value="UniProtKB-KW"/>
</dbReference>
<dbReference type="Pfam" id="PF13411">
    <property type="entry name" value="MerR_1"/>
    <property type="match status" value="1"/>
</dbReference>
<name>L1M8C4_9CORY</name>
<dbReference type="GO" id="GO:0003700">
    <property type="term" value="F:DNA-binding transcription factor activity"/>
    <property type="evidence" value="ECO:0007669"/>
    <property type="project" value="InterPro"/>
</dbReference>
<organism evidence="3 4">
    <name type="scientific">Corynebacterium durum F0235</name>
    <dbReference type="NCBI Taxonomy" id="1035195"/>
    <lineage>
        <taxon>Bacteria</taxon>
        <taxon>Bacillati</taxon>
        <taxon>Actinomycetota</taxon>
        <taxon>Actinomycetes</taxon>
        <taxon>Mycobacteriales</taxon>
        <taxon>Corynebacteriaceae</taxon>
        <taxon>Corynebacterium</taxon>
    </lineage>
</organism>
<dbReference type="HOGENOM" id="CLU_065103_2_2_11"/>
<dbReference type="CDD" id="cd01107">
    <property type="entry name" value="HTH_BmrR"/>
    <property type="match status" value="1"/>
</dbReference>
<dbReference type="PATRIC" id="fig|1035195.3.peg.2500"/>
<evidence type="ECO:0000259" key="2">
    <source>
        <dbReference type="PROSITE" id="PS50937"/>
    </source>
</evidence>
<dbReference type="EMBL" id="AMEM01000044">
    <property type="protein sequence ID" value="EKX87462.1"/>
    <property type="molecule type" value="Genomic_DNA"/>
</dbReference>
<dbReference type="InterPro" id="IPR047057">
    <property type="entry name" value="MerR_fam"/>
</dbReference>
<dbReference type="eggNOG" id="COG0789">
    <property type="taxonomic scope" value="Bacteria"/>
</dbReference>
<protein>
    <submittedName>
        <fullName evidence="3">Transcriptional regulator, effector binding domain protein</fullName>
    </submittedName>
</protein>
<dbReference type="PROSITE" id="PS00552">
    <property type="entry name" value="HTH_MERR_1"/>
    <property type="match status" value="1"/>
</dbReference>
<dbReference type="InterPro" id="IPR010499">
    <property type="entry name" value="AraC_E-bd"/>
</dbReference>
<sequence length="282" mass="31039">MSHQDNGLLQIGTFSTLSRISVRMLRHYQERGLLIPARIDQFSGYRFYTSDQLGTAHLIVQLREAGFSIDAMSDVLDAVAESSGGSARIEHILSAQRDLLAQHRAELNAQQAALDLVTTTLKGHPEMTDVIRTTLPALTIASLRHVVPSYHDEGILWQEIMPLLQEAGVSFPAGGISGATFYDPEFRDNDVDIEVWIQVTEPFTGTARLECRSIPERDVVMATLHGDYSQMPAVTQAIGAYIADHGLTTGPMFNIYRVSPAQNPDPSSWITDVCFPVTEASL</sequence>
<dbReference type="PROSITE" id="PS50937">
    <property type="entry name" value="HTH_MERR_2"/>
    <property type="match status" value="1"/>
</dbReference>
<dbReference type="InterPro" id="IPR029442">
    <property type="entry name" value="GyrI-like"/>
</dbReference>
<proteinExistence type="predicted"/>
<evidence type="ECO:0000313" key="3">
    <source>
        <dbReference type="EMBL" id="EKX87462.1"/>
    </source>
</evidence>
<comment type="caution">
    <text evidence="3">The sequence shown here is derived from an EMBL/GenBank/DDBJ whole genome shotgun (WGS) entry which is preliminary data.</text>
</comment>
<accession>L1M8C4</accession>
<dbReference type="RefSeq" id="WP_006062591.1">
    <property type="nucleotide sequence ID" value="NZ_KB290826.1"/>
</dbReference>
<dbReference type="SMART" id="SM00422">
    <property type="entry name" value="HTH_MERR"/>
    <property type="match status" value="1"/>
</dbReference>
<dbReference type="STRING" id="1035195.HMPREF9997_02788"/>
<dbReference type="SUPFAM" id="SSF55136">
    <property type="entry name" value="Probable bacterial effector-binding domain"/>
    <property type="match status" value="1"/>
</dbReference>